<dbReference type="EMBL" id="KN831990">
    <property type="protein sequence ID" value="KIO01178.1"/>
    <property type="molecule type" value="Genomic_DNA"/>
</dbReference>
<organism evidence="1 2">
    <name type="scientific">Pisolithus tinctorius Marx 270</name>
    <dbReference type="NCBI Taxonomy" id="870435"/>
    <lineage>
        <taxon>Eukaryota</taxon>
        <taxon>Fungi</taxon>
        <taxon>Dikarya</taxon>
        <taxon>Basidiomycota</taxon>
        <taxon>Agaricomycotina</taxon>
        <taxon>Agaricomycetes</taxon>
        <taxon>Agaricomycetidae</taxon>
        <taxon>Boletales</taxon>
        <taxon>Sclerodermatineae</taxon>
        <taxon>Pisolithaceae</taxon>
        <taxon>Pisolithus</taxon>
    </lineage>
</organism>
<proteinExistence type="predicted"/>
<gene>
    <name evidence="1" type="ORF">M404DRAFT_28903</name>
</gene>
<evidence type="ECO:0000313" key="1">
    <source>
        <dbReference type="EMBL" id="KIO01178.1"/>
    </source>
</evidence>
<dbReference type="InParanoid" id="A0A0C3IWG9"/>
<accession>A0A0C3IWG9</accession>
<dbReference type="HOGENOM" id="CLU_2723230_0_0_1"/>
<keyword evidence="2" id="KW-1185">Reference proteome</keyword>
<dbReference type="Proteomes" id="UP000054217">
    <property type="component" value="Unassembled WGS sequence"/>
</dbReference>
<reference evidence="2" key="2">
    <citation type="submission" date="2015-01" db="EMBL/GenBank/DDBJ databases">
        <title>Evolutionary Origins and Diversification of the Mycorrhizal Mutualists.</title>
        <authorList>
            <consortium name="DOE Joint Genome Institute"/>
            <consortium name="Mycorrhizal Genomics Consortium"/>
            <person name="Kohler A."/>
            <person name="Kuo A."/>
            <person name="Nagy L.G."/>
            <person name="Floudas D."/>
            <person name="Copeland A."/>
            <person name="Barry K.W."/>
            <person name="Cichocki N."/>
            <person name="Veneault-Fourrey C."/>
            <person name="LaButti K."/>
            <person name="Lindquist E.A."/>
            <person name="Lipzen A."/>
            <person name="Lundell T."/>
            <person name="Morin E."/>
            <person name="Murat C."/>
            <person name="Riley R."/>
            <person name="Ohm R."/>
            <person name="Sun H."/>
            <person name="Tunlid A."/>
            <person name="Henrissat B."/>
            <person name="Grigoriev I.V."/>
            <person name="Hibbett D.S."/>
            <person name="Martin F."/>
        </authorList>
    </citation>
    <scope>NUCLEOTIDE SEQUENCE [LARGE SCALE GENOMIC DNA]</scope>
    <source>
        <strain evidence="2">Marx 270</strain>
    </source>
</reference>
<name>A0A0C3IWG9_PISTI</name>
<dbReference type="AlphaFoldDB" id="A0A0C3IWG9"/>
<evidence type="ECO:0000313" key="2">
    <source>
        <dbReference type="Proteomes" id="UP000054217"/>
    </source>
</evidence>
<reference evidence="1 2" key="1">
    <citation type="submission" date="2014-04" db="EMBL/GenBank/DDBJ databases">
        <authorList>
            <consortium name="DOE Joint Genome Institute"/>
            <person name="Kuo A."/>
            <person name="Kohler A."/>
            <person name="Costa M.D."/>
            <person name="Nagy L.G."/>
            <person name="Floudas D."/>
            <person name="Copeland A."/>
            <person name="Barry K.W."/>
            <person name="Cichocki N."/>
            <person name="Veneault-Fourrey C."/>
            <person name="LaButti K."/>
            <person name="Lindquist E.A."/>
            <person name="Lipzen A."/>
            <person name="Lundell T."/>
            <person name="Morin E."/>
            <person name="Murat C."/>
            <person name="Sun H."/>
            <person name="Tunlid A."/>
            <person name="Henrissat B."/>
            <person name="Grigoriev I.V."/>
            <person name="Hibbett D.S."/>
            <person name="Martin F."/>
            <person name="Nordberg H.P."/>
            <person name="Cantor M.N."/>
            <person name="Hua S.X."/>
        </authorList>
    </citation>
    <scope>NUCLEOTIDE SEQUENCE [LARGE SCALE GENOMIC DNA]</scope>
    <source>
        <strain evidence="1 2">Marx 270</strain>
    </source>
</reference>
<sequence length="72" mass="8533">MAQDFAFISYYFAHNYVILETRDTEQICEISAVEGYNKWGEQVQYPRKRALMSQCEIEEEKEPFEGEGEEVE</sequence>
<protein>
    <submittedName>
        <fullName evidence="1">Uncharacterized protein</fullName>
    </submittedName>
</protein>